<dbReference type="PROSITE" id="PS51257">
    <property type="entry name" value="PROKAR_LIPOPROTEIN"/>
    <property type="match status" value="1"/>
</dbReference>
<feature type="coiled-coil region" evidence="1">
    <location>
        <begin position="100"/>
        <end position="152"/>
    </location>
</feature>
<keyword evidence="1" id="KW-0175">Coiled coil</keyword>
<reference evidence="3" key="2">
    <citation type="submission" date="2021-04" db="EMBL/GenBank/DDBJ databases">
        <authorList>
            <person name="Gilroy R."/>
        </authorList>
    </citation>
    <scope>NUCLEOTIDE SEQUENCE</scope>
    <source>
        <strain evidence="3">687</strain>
    </source>
</reference>
<evidence type="ECO:0000256" key="2">
    <source>
        <dbReference type="SAM" id="SignalP"/>
    </source>
</evidence>
<proteinExistence type="predicted"/>
<reference evidence="3" key="1">
    <citation type="journal article" date="2021" name="PeerJ">
        <title>Extensive microbial diversity within the chicken gut microbiome revealed by metagenomics and culture.</title>
        <authorList>
            <person name="Gilroy R."/>
            <person name="Ravi A."/>
            <person name="Getino M."/>
            <person name="Pursley I."/>
            <person name="Horton D.L."/>
            <person name="Alikhan N.F."/>
            <person name="Baker D."/>
            <person name="Gharbi K."/>
            <person name="Hall N."/>
            <person name="Watson M."/>
            <person name="Adriaenssens E.M."/>
            <person name="Foster-Nyarko E."/>
            <person name="Jarju S."/>
            <person name="Secka A."/>
            <person name="Antonio M."/>
            <person name="Oren A."/>
            <person name="Chaudhuri R.R."/>
            <person name="La Ragione R."/>
            <person name="Hildebrand F."/>
            <person name="Pallen M.J."/>
        </authorList>
    </citation>
    <scope>NUCLEOTIDE SEQUENCE</scope>
    <source>
        <strain evidence="3">687</strain>
    </source>
</reference>
<dbReference type="EMBL" id="JAHLFG010000094">
    <property type="protein sequence ID" value="MBU3827525.1"/>
    <property type="molecule type" value="Genomic_DNA"/>
</dbReference>
<evidence type="ECO:0008006" key="5">
    <source>
        <dbReference type="Google" id="ProtNLM"/>
    </source>
</evidence>
<accession>A0A9E2NT16</accession>
<evidence type="ECO:0000313" key="4">
    <source>
        <dbReference type="Proteomes" id="UP000824150"/>
    </source>
</evidence>
<protein>
    <recommendedName>
        <fullName evidence="5">Lipoprotein</fullName>
    </recommendedName>
</protein>
<keyword evidence="2" id="KW-0732">Signal</keyword>
<evidence type="ECO:0000256" key="1">
    <source>
        <dbReference type="SAM" id="Coils"/>
    </source>
</evidence>
<gene>
    <name evidence="3" type="ORF">IAA31_08595</name>
</gene>
<feature type="coiled-coil region" evidence="1">
    <location>
        <begin position="181"/>
        <end position="234"/>
    </location>
</feature>
<evidence type="ECO:0000313" key="3">
    <source>
        <dbReference type="EMBL" id="MBU3827525.1"/>
    </source>
</evidence>
<dbReference type="Proteomes" id="UP000824150">
    <property type="component" value="Unassembled WGS sequence"/>
</dbReference>
<sequence length="251" mass="27179">MRYASLSAAMLAALLACSGCASNSAGQGGSNYSYDGVDPTLTQDDANFFSESGWTACAIGAGVGAGLCLLLGHDADARLRCVAMAVPAGCGIFMGGNYLLDELRVNYKTKEAQLDHMTQLVEQDNRKLTNLNDQMQKLLDKDKQELSRLERGLADGSVQYDTLQQKLGQMDKNIDYMQRSIKVAQDRLDDYKQVRQALLQDGSTRMTAAGQQQLKELNTAIADMEAAIDLAMQNQLAYAQERSSLQAGTAA</sequence>
<comment type="caution">
    <text evidence="3">The sequence shown here is derived from an EMBL/GenBank/DDBJ whole genome shotgun (WGS) entry which is preliminary data.</text>
</comment>
<organism evidence="3 4">
    <name type="scientific">Candidatus Anaerobiospirillum merdipullorum</name>
    <dbReference type="NCBI Taxonomy" id="2838450"/>
    <lineage>
        <taxon>Bacteria</taxon>
        <taxon>Pseudomonadati</taxon>
        <taxon>Pseudomonadota</taxon>
        <taxon>Gammaproteobacteria</taxon>
        <taxon>Aeromonadales</taxon>
        <taxon>Succinivibrionaceae</taxon>
        <taxon>Anaerobiospirillum</taxon>
    </lineage>
</organism>
<dbReference type="AlphaFoldDB" id="A0A9E2NT16"/>
<name>A0A9E2NT16_9GAMM</name>
<feature type="chain" id="PRO_5038824958" description="Lipoprotein" evidence="2">
    <location>
        <begin position="22"/>
        <end position="251"/>
    </location>
</feature>
<feature type="signal peptide" evidence="2">
    <location>
        <begin position="1"/>
        <end position="21"/>
    </location>
</feature>